<evidence type="ECO:0000256" key="4">
    <source>
        <dbReference type="SAM" id="MobiDB-lite"/>
    </source>
</evidence>
<feature type="region of interest" description="Disordered" evidence="4">
    <location>
        <begin position="249"/>
        <end position="276"/>
    </location>
</feature>
<reference evidence="6 7" key="1">
    <citation type="submission" date="2020-08" db="EMBL/GenBank/DDBJ databases">
        <title>Genomic Encyclopedia of Type Strains, Phase IV (KMG-IV): sequencing the most valuable type-strain genomes for metagenomic binning, comparative biology and taxonomic classification.</title>
        <authorList>
            <person name="Goeker M."/>
        </authorList>
    </citation>
    <scope>NUCLEOTIDE SEQUENCE [LARGE SCALE GENOMIC DNA]</scope>
    <source>
        <strain evidence="6 7">DSM 103725</strain>
    </source>
</reference>
<evidence type="ECO:0000256" key="3">
    <source>
        <dbReference type="ARBA" id="ARBA00022801"/>
    </source>
</evidence>
<proteinExistence type="predicted"/>
<dbReference type="GO" id="GO:0006508">
    <property type="term" value="P:proteolysis"/>
    <property type="evidence" value="ECO:0007669"/>
    <property type="project" value="UniProtKB-KW"/>
</dbReference>
<dbReference type="Proteomes" id="UP000541810">
    <property type="component" value="Unassembled WGS sequence"/>
</dbReference>
<evidence type="ECO:0000313" key="6">
    <source>
        <dbReference type="EMBL" id="MBB6429215.1"/>
    </source>
</evidence>
<dbReference type="Pfam" id="PF04586">
    <property type="entry name" value="Peptidase_S78"/>
    <property type="match status" value="1"/>
</dbReference>
<keyword evidence="2 6" id="KW-0645">Protease</keyword>
<accession>A0A7X0H4R4</accession>
<dbReference type="AlphaFoldDB" id="A0A7X0H4R4"/>
<dbReference type="GO" id="GO:0008233">
    <property type="term" value="F:peptidase activity"/>
    <property type="evidence" value="ECO:0007669"/>
    <property type="project" value="UniProtKB-KW"/>
</dbReference>
<evidence type="ECO:0000256" key="1">
    <source>
        <dbReference type="ARBA" id="ARBA00022612"/>
    </source>
</evidence>
<evidence type="ECO:0000259" key="5">
    <source>
        <dbReference type="Pfam" id="PF04586"/>
    </source>
</evidence>
<sequence>MKNRTHILSNGKLADAPEVKSKAFGYTEHRILSVDPETRTVEAIVSTAALDSYRESVLPEAFAKRLPDRFNKNAPLLAGHVYHAEDGTPGKIGEWTEMSVKTVEGVGKALVGKATIFSGYELADTCWMIISQSKSVAFSVGWLTHASELREMDVEGQKTKVRVYTDVELVEVSFVTVPANPEAVVQASIKAQRDVTVAWGAPEELAQFMADWNQRFDQLTQSIEELQADFDFEPGSKAHELVRHTIRQMRSSGHQEADDGGVPPTSHPVLEHLAQQ</sequence>
<dbReference type="InterPro" id="IPR054613">
    <property type="entry name" value="Peptidase_S78_dom"/>
</dbReference>
<name>A0A7X0H4R4_9BACT</name>
<dbReference type="EMBL" id="JACHGY010000001">
    <property type="protein sequence ID" value="MBB6429215.1"/>
    <property type="molecule type" value="Genomic_DNA"/>
</dbReference>
<organism evidence="6 7">
    <name type="scientific">Algisphaera agarilytica</name>
    <dbReference type="NCBI Taxonomy" id="1385975"/>
    <lineage>
        <taxon>Bacteria</taxon>
        <taxon>Pseudomonadati</taxon>
        <taxon>Planctomycetota</taxon>
        <taxon>Phycisphaerae</taxon>
        <taxon>Phycisphaerales</taxon>
        <taxon>Phycisphaeraceae</taxon>
        <taxon>Algisphaera</taxon>
    </lineage>
</organism>
<dbReference type="RefSeq" id="WP_184676801.1">
    <property type="nucleotide sequence ID" value="NZ_JACHGY010000001.1"/>
</dbReference>
<evidence type="ECO:0000256" key="2">
    <source>
        <dbReference type="ARBA" id="ARBA00022670"/>
    </source>
</evidence>
<feature type="domain" description="Prohead serine protease" evidence="5">
    <location>
        <begin position="49"/>
        <end position="189"/>
    </location>
</feature>
<keyword evidence="3" id="KW-0378">Hydrolase</keyword>
<evidence type="ECO:0000313" key="7">
    <source>
        <dbReference type="Proteomes" id="UP000541810"/>
    </source>
</evidence>
<comment type="caution">
    <text evidence="6">The sequence shown here is derived from an EMBL/GenBank/DDBJ whole genome shotgun (WGS) entry which is preliminary data.</text>
</comment>
<keyword evidence="1" id="KW-1188">Viral release from host cell</keyword>
<gene>
    <name evidence="6" type="ORF">HNQ40_001021</name>
</gene>
<keyword evidence="7" id="KW-1185">Reference proteome</keyword>
<protein>
    <submittedName>
        <fullName evidence="6">Phage head maturation protease</fullName>
    </submittedName>
</protein>